<evidence type="ECO:0000256" key="1">
    <source>
        <dbReference type="ARBA" id="ARBA00004635"/>
    </source>
</evidence>
<dbReference type="PIRSF" id="PIRSF002854">
    <property type="entry name" value="MetQ"/>
    <property type="match status" value="1"/>
</dbReference>
<evidence type="ECO:0000256" key="4">
    <source>
        <dbReference type="ARBA" id="ARBA00023139"/>
    </source>
</evidence>
<keyword evidence="4" id="KW-0564">Palmitate</keyword>
<evidence type="ECO:0000256" key="5">
    <source>
        <dbReference type="ARBA" id="ARBA00023288"/>
    </source>
</evidence>
<dbReference type="Proteomes" id="UP000529710">
    <property type="component" value="Unassembled WGS sequence"/>
</dbReference>
<organism evidence="8 9">
    <name type="scientific">Bifidobacterium erythrocebi</name>
    <dbReference type="NCBI Taxonomy" id="2675325"/>
    <lineage>
        <taxon>Bacteria</taxon>
        <taxon>Bacillati</taxon>
        <taxon>Actinomycetota</taxon>
        <taxon>Actinomycetes</taxon>
        <taxon>Bifidobacteriales</taxon>
        <taxon>Bifidobacteriaceae</taxon>
        <taxon>Bifidobacterium</taxon>
    </lineage>
</organism>
<reference evidence="8 9" key="1">
    <citation type="submission" date="2020-02" db="EMBL/GenBank/DDBJ databases">
        <title>Characterization of phylogenetic diversity of novel bifidobacterial species isolated in Czech ZOOs.</title>
        <authorList>
            <person name="Lugli G.A."/>
            <person name="Vera N.B."/>
            <person name="Ventura M."/>
        </authorList>
    </citation>
    <scope>NUCLEOTIDE SEQUENCE [LARGE SCALE GENOMIC DNA]</scope>
    <source>
        <strain evidence="8 9">DSM 109960</strain>
    </source>
</reference>
<dbReference type="PANTHER" id="PTHR30429">
    <property type="entry name" value="D-METHIONINE-BINDING LIPOPROTEIN METQ"/>
    <property type="match status" value="1"/>
</dbReference>
<evidence type="ECO:0000313" key="9">
    <source>
        <dbReference type="Proteomes" id="UP000529710"/>
    </source>
</evidence>
<dbReference type="GO" id="GO:0016020">
    <property type="term" value="C:membrane"/>
    <property type="evidence" value="ECO:0007669"/>
    <property type="project" value="UniProtKB-SubCell"/>
</dbReference>
<keyword evidence="3 7" id="KW-0472">Membrane</keyword>
<evidence type="ECO:0000256" key="3">
    <source>
        <dbReference type="ARBA" id="ARBA00023136"/>
    </source>
</evidence>
<comment type="subcellular location">
    <subcellularLocation>
        <location evidence="1">Membrane</location>
        <topology evidence="1">Lipid-anchor</topology>
    </subcellularLocation>
</comment>
<protein>
    <recommendedName>
        <fullName evidence="6">Lipoprotein</fullName>
    </recommendedName>
</protein>
<comment type="caution">
    <text evidence="8">The sequence shown here is derived from an EMBL/GenBank/DDBJ whole genome shotgun (WGS) entry which is preliminary data.</text>
</comment>
<keyword evidence="9" id="KW-1185">Reference proteome</keyword>
<dbReference type="PANTHER" id="PTHR30429:SF3">
    <property type="entry name" value="LIPOPROTEIN"/>
    <property type="match status" value="1"/>
</dbReference>
<name>A0A7Y0ESL0_9BIFI</name>
<evidence type="ECO:0000256" key="6">
    <source>
        <dbReference type="PIRNR" id="PIRNR002854"/>
    </source>
</evidence>
<keyword evidence="5 6" id="KW-0449">Lipoprotein</keyword>
<sequence length="288" mass="31113">MATAGKAKAKRNLIAALIAVVVVIAGVGGYAVYHNVTSSKGKVVTVGVAGNADDAIWEAVQKQLDAEKAGITIKTKPFQDGIYANQAQANGELDLTAFQHYAFLNQEKKQKGYKLTPIAETYISPLNLYSKKYKSVKDFKPGDKIAIPNNVTNTGRALKVLDSAGLIKLKDSTKENPTVDDIAENPSGVDIELNDAAAIINLLPDYAGGITNTNFIIDAGMKTSDAIYQAPIDTKNKSFKPYINVIVARDDQKDNPTYKKIVDAYHTKAVADAINRNYKGAVVPVFKY</sequence>
<dbReference type="EMBL" id="JAAIIF010000006">
    <property type="protein sequence ID" value="NMM95654.1"/>
    <property type="molecule type" value="Genomic_DNA"/>
</dbReference>
<keyword evidence="2" id="KW-0732">Signal</keyword>
<dbReference type="Pfam" id="PF03180">
    <property type="entry name" value="Lipoprotein_9"/>
    <property type="match status" value="1"/>
</dbReference>
<feature type="transmembrane region" description="Helical" evidence="7">
    <location>
        <begin position="12"/>
        <end position="33"/>
    </location>
</feature>
<evidence type="ECO:0000256" key="2">
    <source>
        <dbReference type="ARBA" id="ARBA00022729"/>
    </source>
</evidence>
<keyword evidence="7" id="KW-1133">Transmembrane helix</keyword>
<proteinExistence type="inferred from homology"/>
<keyword evidence="7" id="KW-0812">Transmembrane</keyword>
<evidence type="ECO:0000256" key="7">
    <source>
        <dbReference type="SAM" id="Phobius"/>
    </source>
</evidence>
<evidence type="ECO:0000313" key="8">
    <source>
        <dbReference type="EMBL" id="NMM95654.1"/>
    </source>
</evidence>
<dbReference type="Gene3D" id="3.40.190.10">
    <property type="entry name" value="Periplasmic binding protein-like II"/>
    <property type="match status" value="2"/>
</dbReference>
<dbReference type="InterPro" id="IPR004872">
    <property type="entry name" value="Lipoprotein_NlpA"/>
</dbReference>
<dbReference type="AlphaFoldDB" id="A0A7Y0ESL0"/>
<accession>A0A7Y0ESL0</accession>
<comment type="similarity">
    <text evidence="6">Belongs to the nlpA lipoprotein family.</text>
</comment>
<dbReference type="RefSeq" id="WP_169078763.1">
    <property type="nucleotide sequence ID" value="NZ_JAAIIF010000006.1"/>
</dbReference>
<dbReference type="SUPFAM" id="SSF53850">
    <property type="entry name" value="Periplasmic binding protein-like II"/>
    <property type="match status" value="1"/>
</dbReference>
<gene>
    <name evidence="8" type="ORF">G1C98_0390</name>
</gene>